<feature type="domain" description="IstB-like ATP-binding" evidence="2">
    <location>
        <begin position="15"/>
        <end position="46"/>
    </location>
</feature>
<dbReference type="GO" id="GO:0005524">
    <property type="term" value="F:ATP binding"/>
    <property type="evidence" value="ECO:0007669"/>
    <property type="project" value="InterPro"/>
</dbReference>
<organism evidence="3 4">
    <name type="scientific">Burkholderia cepacia</name>
    <name type="common">Pseudomonas cepacia</name>
    <dbReference type="NCBI Taxonomy" id="292"/>
    <lineage>
        <taxon>Bacteria</taxon>
        <taxon>Pseudomonadati</taxon>
        <taxon>Pseudomonadota</taxon>
        <taxon>Betaproteobacteria</taxon>
        <taxon>Burkholderiales</taxon>
        <taxon>Burkholderiaceae</taxon>
        <taxon>Burkholderia</taxon>
        <taxon>Burkholderia cepacia complex</taxon>
    </lineage>
</organism>
<proteinExistence type="predicted"/>
<name>A0A1B4Q4R0_BURCE</name>
<dbReference type="Pfam" id="PF01695">
    <property type="entry name" value="IstB_IS21"/>
    <property type="match status" value="1"/>
</dbReference>
<dbReference type="AlphaFoldDB" id="A0A1B4Q4R0"/>
<feature type="region of interest" description="Disordered" evidence="1">
    <location>
        <begin position="38"/>
        <end position="59"/>
    </location>
</feature>
<evidence type="ECO:0000313" key="4">
    <source>
        <dbReference type="Proteomes" id="UP000094776"/>
    </source>
</evidence>
<reference evidence="3 4" key="1">
    <citation type="submission" date="2015-12" db="EMBL/GenBank/DDBJ databases">
        <title>Diversity of Burkholderia near neighbor genomes.</title>
        <authorList>
            <person name="Sahl J."/>
            <person name="Wagner D."/>
            <person name="Keim P."/>
        </authorList>
    </citation>
    <scope>NUCLEOTIDE SEQUENCE [LARGE SCALE GENOMIC DNA]</scope>
    <source>
        <strain evidence="3 4">MSMB1184WGS</strain>
    </source>
</reference>
<dbReference type="InterPro" id="IPR002611">
    <property type="entry name" value="IstB_ATP-bd"/>
</dbReference>
<sequence length="59" mass="6443">MELHAPPVRERGAVRITAAMLDRLLHHAHIVQISGESYRLKDKRKAGQTSTRAGAKAAA</sequence>
<dbReference type="Proteomes" id="UP000094776">
    <property type="component" value="Chromosome 2"/>
</dbReference>
<gene>
    <name evidence="3" type="ORF">WT26_31800</name>
</gene>
<accession>A0A1B4Q4R0</accession>
<evidence type="ECO:0000313" key="3">
    <source>
        <dbReference type="EMBL" id="AOK21160.1"/>
    </source>
</evidence>
<evidence type="ECO:0000256" key="1">
    <source>
        <dbReference type="SAM" id="MobiDB-lite"/>
    </source>
</evidence>
<dbReference type="EMBL" id="CP013444">
    <property type="protein sequence ID" value="AOK21160.1"/>
    <property type="molecule type" value="Genomic_DNA"/>
</dbReference>
<evidence type="ECO:0000259" key="2">
    <source>
        <dbReference type="Pfam" id="PF01695"/>
    </source>
</evidence>
<protein>
    <recommendedName>
        <fullName evidence="2">IstB-like ATP-binding domain-containing protein</fullName>
    </recommendedName>
</protein>